<gene>
    <name evidence="1" type="ORF">NDU88_001993</name>
</gene>
<evidence type="ECO:0000313" key="1">
    <source>
        <dbReference type="EMBL" id="KAJ1176725.1"/>
    </source>
</evidence>
<accession>A0AAV7TJD5</accession>
<name>A0AAV7TJD5_PLEWA</name>
<dbReference type="Proteomes" id="UP001066276">
    <property type="component" value="Chromosome 3_2"/>
</dbReference>
<sequence length="87" mass="10403">MRRVLRLDSETLRKTRLPLLALPMTANEAMQRRIMKWDKTQYVGKEEANQELWVLLLEMVYLTGIALAERRMKDFVARLMCRHLDNI</sequence>
<dbReference type="AlphaFoldDB" id="A0AAV7TJD5"/>
<organism evidence="1 2">
    <name type="scientific">Pleurodeles waltl</name>
    <name type="common">Iberian ribbed newt</name>
    <dbReference type="NCBI Taxonomy" id="8319"/>
    <lineage>
        <taxon>Eukaryota</taxon>
        <taxon>Metazoa</taxon>
        <taxon>Chordata</taxon>
        <taxon>Craniata</taxon>
        <taxon>Vertebrata</taxon>
        <taxon>Euteleostomi</taxon>
        <taxon>Amphibia</taxon>
        <taxon>Batrachia</taxon>
        <taxon>Caudata</taxon>
        <taxon>Salamandroidea</taxon>
        <taxon>Salamandridae</taxon>
        <taxon>Pleurodelinae</taxon>
        <taxon>Pleurodeles</taxon>
    </lineage>
</organism>
<dbReference type="EMBL" id="JANPWB010000006">
    <property type="protein sequence ID" value="KAJ1176725.1"/>
    <property type="molecule type" value="Genomic_DNA"/>
</dbReference>
<evidence type="ECO:0000313" key="2">
    <source>
        <dbReference type="Proteomes" id="UP001066276"/>
    </source>
</evidence>
<reference evidence="1" key="1">
    <citation type="journal article" date="2022" name="bioRxiv">
        <title>Sequencing and chromosome-scale assembly of the giantPleurodeles waltlgenome.</title>
        <authorList>
            <person name="Brown T."/>
            <person name="Elewa A."/>
            <person name="Iarovenko S."/>
            <person name="Subramanian E."/>
            <person name="Araus A.J."/>
            <person name="Petzold A."/>
            <person name="Susuki M."/>
            <person name="Suzuki K.-i.T."/>
            <person name="Hayashi T."/>
            <person name="Toyoda A."/>
            <person name="Oliveira C."/>
            <person name="Osipova E."/>
            <person name="Leigh N.D."/>
            <person name="Simon A."/>
            <person name="Yun M.H."/>
        </authorList>
    </citation>
    <scope>NUCLEOTIDE SEQUENCE</scope>
    <source>
        <strain evidence="1">20211129_DDA</strain>
        <tissue evidence="1">Liver</tissue>
    </source>
</reference>
<protein>
    <submittedName>
        <fullName evidence="1">Uncharacterized protein</fullName>
    </submittedName>
</protein>
<proteinExistence type="predicted"/>
<keyword evidence="2" id="KW-1185">Reference proteome</keyword>
<comment type="caution">
    <text evidence="1">The sequence shown here is derived from an EMBL/GenBank/DDBJ whole genome shotgun (WGS) entry which is preliminary data.</text>
</comment>